<organism evidence="2">
    <name type="scientific">Mesorhizobium sp. WSM2240</name>
    <dbReference type="NCBI Taxonomy" id="3228851"/>
    <lineage>
        <taxon>Bacteria</taxon>
        <taxon>Pseudomonadati</taxon>
        <taxon>Pseudomonadota</taxon>
        <taxon>Alphaproteobacteria</taxon>
        <taxon>Hyphomicrobiales</taxon>
        <taxon>Phyllobacteriaceae</taxon>
        <taxon>Mesorhizobium</taxon>
    </lineage>
</organism>
<proteinExistence type="predicted"/>
<dbReference type="AlphaFoldDB" id="A0AAU8CYX8"/>
<name>A0AAU8CYX8_9HYPH</name>
<geneLocation type="plasmid" evidence="2">
    <name>pMk2240B</name>
</geneLocation>
<keyword evidence="1" id="KW-0732">Signal</keyword>
<reference evidence="2" key="1">
    <citation type="submission" date="2024-06" db="EMBL/GenBank/DDBJ databases">
        <title>Mesorhizobium karijinii sp. nov., a symbiont of the iconic Swainsona formosa from arid Australia.</title>
        <authorList>
            <person name="Hill Y.J."/>
            <person name="Watkin E.L.J."/>
            <person name="O'Hara G.W."/>
            <person name="Terpolilli J."/>
            <person name="Tye M.L."/>
            <person name="Kohlmeier M.G."/>
        </authorList>
    </citation>
    <scope>NUCLEOTIDE SEQUENCE</scope>
    <source>
        <strain evidence="2">WSM2240</strain>
        <plasmid evidence="2">pMk2240B</plasmid>
    </source>
</reference>
<feature type="chain" id="PRO_5043616596" evidence="1">
    <location>
        <begin position="20"/>
        <end position="164"/>
    </location>
</feature>
<evidence type="ECO:0000313" key="2">
    <source>
        <dbReference type="EMBL" id="XCG51999.1"/>
    </source>
</evidence>
<protein>
    <submittedName>
        <fullName evidence="2">Uncharacterized protein</fullName>
    </submittedName>
</protein>
<feature type="signal peptide" evidence="1">
    <location>
        <begin position="1"/>
        <end position="19"/>
    </location>
</feature>
<sequence>MLYAAAITAASLYASSAPASEWGCQVLLCVSGNWQATPSCHPPMYKLLAAMELPGFSWPTCPDANSSAARMERYDDCPEGWSVGYSDVGHDGNRSEPNKCEKRNNVCLRQRIGRPGFQPVTNRRDRESCEQTVSMSRPRREKPWFIEYSDAAGLRQKAWFNLNR</sequence>
<keyword evidence="2" id="KW-0614">Plasmid</keyword>
<dbReference type="RefSeq" id="WP_353646261.1">
    <property type="nucleotide sequence ID" value="NZ_CP159255.1"/>
</dbReference>
<accession>A0AAU8CYX8</accession>
<dbReference type="EMBL" id="CP159255">
    <property type="protein sequence ID" value="XCG51999.1"/>
    <property type="molecule type" value="Genomic_DNA"/>
</dbReference>
<gene>
    <name evidence="2" type="ORF">ABVK50_29515</name>
</gene>
<evidence type="ECO:0000256" key="1">
    <source>
        <dbReference type="SAM" id="SignalP"/>
    </source>
</evidence>